<protein>
    <submittedName>
        <fullName evidence="1">Uncharacterized protein</fullName>
    </submittedName>
</protein>
<accession>A0ABZ2JZY2</accession>
<dbReference type="EMBL" id="CP089982">
    <property type="protein sequence ID" value="WXA91369.1"/>
    <property type="molecule type" value="Genomic_DNA"/>
</dbReference>
<reference evidence="1 2" key="1">
    <citation type="submission" date="2021-12" db="EMBL/GenBank/DDBJ databases">
        <title>Discovery of the Pendulisporaceae a myxobacterial family with distinct sporulation behavior and unique specialized metabolism.</title>
        <authorList>
            <person name="Garcia R."/>
            <person name="Popoff A."/>
            <person name="Bader C.D."/>
            <person name="Loehr J."/>
            <person name="Walesch S."/>
            <person name="Walt C."/>
            <person name="Boldt J."/>
            <person name="Bunk B."/>
            <person name="Haeckl F.J.F.P.J."/>
            <person name="Gunesch A.P."/>
            <person name="Birkelbach J."/>
            <person name="Nuebel U."/>
            <person name="Pietschmann T."/>
            <person name="Bach T."/>
            <person name="Mueller R."/>
        </authorList>
    </citation>
    <scope>NUCLEOTIDE SEQUENCE [LARGE SCALE GENOMIC DNA]</scope>
    <source>
        <strain evidence="1 2">MSr12523</strain>
    </source>
</reference>
<evidence type="ECO:0000313" key="2">
    <source>
        <dbReference type="Proteomes" id="UP001379533"/>
    </source>
</evidence>
<gene>
    <name evidence="1" type="ORF">LZC95_33550</name>
</gene>
<proteinExistence type="predicted"/>
<sequence>MVPTRELDGVSFDQGLYPDGDGNATAVLAAPIQRSSEVTLMPWRYRGTEGWAELPSVPADRTSEYPPLMLGGAGGRAVHVKILKEERGAEPPIHRIVVSRYEPAAGWSSPEVLDETTYAYGITQPRAALGGDGSVLVVWNHHESSSDVGAIVFRHFDAAAGWTARAPMPMALPDRLLADGHGGMLALTYLHDRKTLLLQPFGANGWGEAKTIATEITSLSNGGADHHCNAAMSKGGAAMVTWSEWGRVRAAYFSQADGLKLLDVPAPEGQSSSGGYAPLVGLDAQGTATVVWNANPPDSRMPNWRDTVYARYNPAKGWTAVARIESQRNLDSAPLDLAVSDAGPGAVMWTEGAKDVPISYWVATLP</sequence>
<dbReference type="RefSeq" id="WP_394841989.1">
    <property type="nucleotide sequence ID" value="NZ_CP089982.1"/>
</dbReference>
<evidence type="ECO:0000313" key="1">
    <source>
        <dbReference type="EMBL" id="WXA91369.1"/>
    </source>
</evidence>
<dbReference type="Proteomes" id="UP001379533">
    <property type="component" value="Chromosome"/>
</dbReference>
<organism evidence="1 2">
    <name type="scientific">Pendulispora brunnea</name>
    <dbReference type="NCBI Taxonomy" id="2905690"/>
    <lineage>
        <taxon>Bacteria</taxon>
        <taxon>Pseudomonadati</taxon>
        <taxon>Myxococcota</taxon>
        <taxon>Myxococcia</taxon>
        <taxon>Myxococcales</taxon>
        <taxon>Sorangiineae</taxon>
        <taxon>Pendulisporaceae</taxon>
        <taxon>Pendulispora</taxon>
    </lineage>
</organism>
<keyword evidence="2" id="KW-1185">Reference proteome</keyword>
<name>A0ABZ2JZY2_9BACT</name>